<reference evidence="2" key="2">
    <citation type="submission" date="2022-01" db="EMBL/GenBank/DDBJ databases">
        <authorList>
            <person name="Yamashiro T."/>
            <person name="Shiraishi A."/>
            <person name="Satake H."/>
            <person name="Nakayama K."/>
        </authorList>
    </citation>
    <scope>NUCLEOTIDE SEQUENCE</scope>
</reference>
<feature type="region of interest" description="Disordered" evidence="1">
    <location>
        <begin position="1"/>
        <end position="23"/>
    </location>
</feature>
<keyword evidence="3" id="KW-1185">Reference proteome</keyword>
<dbReference type="PANTHER" id="PTHR47266">
    <property type="entry name" value="ENDONUCLEASE-RELATED"/>
    <property type="match status" value="1"/>
</dbReference>
<keyword evidence="2" id="KW-0695">RNA-directed DNA polymerase</keyword>
<protein>
    <submittedName>
        <fullName evidence="2">Reverse transcriptase domain-containing protein</fullName>
    </submittedName>
</protein>
<dbReference type="InterPro" id="IPR036397">
    <property type="entry name" value="RNaseH_sf"/>
</dbReference>
<accession>A0ABQ5GZG8</accession>
<keyword evidence="2" id="KW-0808">Transferase</keyword>
<evidence type="ECO:0000313" key="3">
    <source>
        <dbReference type="Proteomes" id="UP001151760"/>
    </source>
</evidence>
<comment type="caution">
    <text evidence="2">The sequence shown here is derived from an EMBL/GenBank/DDBJ whole genome shotgun (WGS) entry which is preliminary data.</text>
</comment>
<organism evidence="2 3">
    <name type="scientific">Tanacetum coccineum</name>
    <dbReference type="NCBI Taxonomy" id="301880"/>
    <lineage>
        <taxon>Eukaryota</taxon>
        <taxon>Viridiplantae</taxon>
        <taxon>Streptophyta</taxon>
        <taxon>Embryophyta</taxon>
        <taxon>Tracheophyta</taxon>
        <taxon>Spermatophyta</taxon>
        <taxon>Magnoliopsida</taxon>
        <taxon>eudicotyledons</taxon>
        <taxon>Gunneridae</taxon>
        <taxon>Pentapetalae</taxon>
        <taxon>asterids</taxon>
        <taxon>campanulids</taxon>
        <taxon>Asterales</taxon>
        <taxon>Asteraceae</taxon>
        <taxon>Asteroideae</taxon>
        <taxon>Anthemideae</taxon>
        <taxon>Anthemidinae</taxon>
        <taxon>Tanacetum</taxon>
    </lineage>
</organism>
<dbReference type="EMBL" id="BQNB010019000">
    <property type="protein sequence ID" value="GJT80520.1"/>
    <property type="molecule type" value="Genomic_DNA"/>
</dbReference>
<dbReference type="Proteomes" id="UP001151760">
    <property type="component" value="Unassembled WGS sequence"/>
</dbReference>
<name>A0ABQ5GZG8_9ASTR</name>
<reference evidence="2" key="1">
    <citation type="journal article" date="2022" name="Int. J. Mol. Sci.">
        <title>Draft Genome of Tanacetum Coccineum: Genomic Comparison of Closely Related Tanacetum-Family Plants.</title>
        <authorList>
            <person name="Yamashiro T."/>
            <person name="Shiraishi A."/>
            <person name="Nakayama K."/>
            <person name="Satake H."/>
        </authorList>
    </citation>
    <scope>NUCLEOTIDE SEQUENCE</scope>
</reference>
<keyword evidence="2" id="KW-0548">Nucleotidyltransferase</keyword>
<feature type="compositionally biased region" description="Polar residues" evidence="1">
    <location>
        <begin position="8"/>
        <end position="18"/>
    </location>
</feature>
<evidence type="ECO:0000313" key="2">
    <source>
        <dbReference type="EMBL" id="GJT80520.1"/>
    </source>
</evidence>
<dbReference type="GO" id="GO:0003964">
    <property type="term" value="F:RNA-directed DNA polymerase activity"/>
    <property type="evidence" value="ECO:0007669"/>
    <property type="project" value="UniProtKB-KW"/>
</dbReference>
<evidence type="ECO:0000256" key="1">
    <source>
        <dbReference type="SAM" id="MobiDB-lite"/>
    </source>
</evidence>
<dbReference type="InterPro" id="IPR052160">
    <property type="entry name" value="Gypsy_RT_Integrase-like"/>
</dbReference>
<dbReference type="Gene3D" id="3.30.420.10">
    <property type="entry name" value="Ribonuclease H-like superfamily/Ribonuclease H"/>
    <property type="match status" value="1"/>
</dbReference>
<sequence length="91" mass="10161">MRGRRRGSPSSYNAQHSEPTGDIISGIATTTRKVFEAGFYWPHILRDARKLVQGIDFMGPFPSSSIKKYVPVAIDYVSNWVEAQAFPTNDA</sequence>
<gene>
    <name evidence="2" type="ORF">Tco_1054862</name>
</gene>
<proteinExistence type="predicted"/>